<dbReference type="Gene3D" id="3.40.50.12370">
    <property type="match status" value="1"/>
</dbReference>
<protein>
    <submittedName>
        <fullName evidence="3">Nucleotide-binding universal stress UspA family protein</fullName>
    </submittedName>
</protein>
<evidence type="ECO:0000313" key="4">
    <source>
        <dbReference type="Proteomes" id="UP000295382"/>
    </source>
</evidence>
<dbReference type="PRINTS" id="PR01438">
    <property type="entry name" value="UNVRSLSTRESS"/>
</dbReference>
<dbReference type="CDD" id="cd00293">
    <property type="entry name" value="USP-like"/>
    <property type="match status" value="1"/>
</dbReference>
<proteinExistence type="inferred from homology"/>
<dbReference type="AlphaFoldDB" id="A0A4R3HPP1"/>
<dbReference type="RefSeq" id="WP_165973875.1">
    <property type="nucleotide sequence ID" value="NZ_SLZQ01000018.1"/>
</dbReference>
<accession>A0A4R3HPP1</accession>
<evidence type="ECO:0000256" key="1">
    <source>
        <dbReference type="ARBA" id="ARBA00008791"/>
    </source>
</evidence>
<feature type="domain" description="UspA" evidence="2">
    <location>
        <begin position="156"/>
        <end position="277"/>
    </location>
</feature>
<evidence type="ECO:0000313" key="3">
    <source>
        <dbReference type="EMBL" id="TCS33084.1"/>
    </source>
</evidence>
<dbReference type="PANTHER" id="PTHR46268:SF15">
    <property type="entry name" value="UNIVERSAL STRESS PROTEIN HP_0031"/>
    <property type="match status" value="1"/>
</dbReference>
<dbReference type="EMBL" id="SLZQ01000018">
    <property type="protein sequence ID" value="TCS33084.1"/>
    <property type="molecule type" value="Genomic_DNA"/>
</dbReference>
<comment type="similarity">
    <text evidence="1">Belongs to the universal stress protein A family.</text>
</comment>
<keyword evidence="4" id="KW-1185">Reference proteome</keyword>
<dbReference type="Proteomes" id="UP000295382">
    <property type="component" value="Unassembled WGS sequence"/>
</dbReference>
<gene>
    <name evidence="3" type="ORF">EDC30_11825</name>
</gene>
<dbReference type="PANTHER" id="PTHR46268">
    <property type="entry name" value="STRESS RESPONSE PROTEIN NHAX"/>
    <property type="match status" value="1"/>
</dbReference>
<organism evidence="3 4">
    <name type="scientific">Paucimonas lemoignei</name>
    <name type="common">Pseudomonas lemoignei</name>
    <dbReference type="NCBI Taxonomy" id="29443"/>
    <lineage>
        <taxon>Bacteria</taxon>
        <taxon>Pseudomonadati</taxon>
        <taxon>Pseudomonadota</taxon>
        <taxon>Betaproteobacteria</taxon>
        <taxon>Burkholderiales</taxon>
        <taxon>Burkholderiaceae</taxon>
        <taxon>Paucimonas</taxon>
    </lineage>
</organism>
<name>A0A4R3HPP1_PAULE</name>
<comment type="caution">
    <text evidence="3">The sequence shown here is derived from an EMBL/GenBank/DDBJ whole genome shotgun (WGS) entry which is preliminary data.</text>
</comment>
<reference evidence="3 4" key="1">
    <citation type="submission" date="2019-03" db="EMBL/GenBank/DDBJ databases">
        <title>Genomic Encyclopedia of Type Strains, Phase IV (KMG-IV): sequencing the most valuable type-strain genomes for metagenomic binning, comparative biology and taxonomic classification.</title>
        <authorList>
            <person name="Goeker M."/>
        </authorList>
    </citation>
    <scope>NUCLEOTIDE SEQUENCE [LARGE SCALE GENOMIC DNA]</scope>
    <source>
        <strain evidence="3 4">DSM 7445</strain>
    </source>
</reference>
<evidence type="ECO:0000259" key="2">
    <source>
        <dbReference type="Pfam" id="PF00582"/>
    </source>
</evidence>
<dbReference type="InterPro" id="IPR006016">
    <property type="entry name" value="UspA"/>
</dbReference>
<dbReference type="InterPro" id="IPR006015">
    <property type="entry name" value="Universal_stress_UspA"/>
</dbReference>
<sequence length="279" mass="30500">MSFKTILVHVNESKHLQKRVDIGARLAKEYNASLIGVATTGVSQYFIETLALSPDDSTVLPYLNSFRERGENLLEQFRLSIHQLNASQVETRLVDDEPLGGMSLHARYADLVILGQFDPEDPAQNGQIYLPEYVAMNGGCPVLLVPHSSIINNIGDRVLIAWNGSPEAKRAIFAALPILRRAKAVEVVSFITYGQMEAIGTHPATDLSTYLARHGISAKVVEEDGMTDIGDALLSIASNFSSDLLVMGCYGNSRMREMLLGGATRKIFQSTTVPVLLSH</sequence>
<dbReference type="SUPFAM" id="SSF52402">
    <property type="entry name" value="Adenine nucleotide alpha hydrolases-like"/>
    <property type="match status" value="2"/>
</dbReference>
<dbReference type="Pfam" id="PF00582">
    <property type="entry name" value="Usp"/>
    <property type="match status" value="1"/>
</dbReference>